<keyword evidence="2" id="KW-1185">Reference proteome</keyword>
<evidence type="ECO:0008006" key="3">
    <source>
        <dbReference type="Google" id="ProtNLM"/>
    </source>
</evidence>
<sequence>MQIEIYIDGEKKIFITPVVPMLAKRKFLELEAAAEEKAAKLEAEGKKYIPSAKEQLEEDAEMASILADVVFDNQFTLDQLFKGASGEYVYDKLGEAVFGKKKKEGNEGNEKGE</sequence>
<dbReference type="RefSeq" id="WP_036574746.1">
    <property type="nucleotide sequence ID" value="NZ_CABLBW010000001.1"/>
</dbReference>
<organism evidence="1 2">
    <name type="scientific">Oceanobacillus picturae</name>
    <dbReference type="NCBI Taxonomy" id="171693"/>
    <lineage>
        <taxon>Bacteria</taxon>
        <taxon>Bacillati</taxon>
        <taxon>Bacillota</taxon>
        <taxon>Bacilli</taxon>
        <taxon>Bacillales</taxon>
        <taxon>Bacillaceae</taxon>
        <taxon>Oceanobacillus</taxon>
    </lineage>
</organism>
<dbReference type="Proteomes" id="UP000028863">
    <property type="component" value="Unassembled WGS sequence"/>
</dbReference>
<reference evidence="1" key="1">
    <citation type="submission" date="2014-03" db="EMBL/GenBank/DDBJ databases">
        <title>Draft genome sequencing of Oceanobacillus picturae strain S1 isolated from human gut.</title>
        <authorList>
            <person name="Croce O."/>
            <person name="Lagier J.C."/>
            <person name="Raoult D."/>
        </authorList>
    </citation>
    <scope>NUCLEOTIDE SEQUENCE [LARGE SCALE GENOMIC DNA]</scope>
    <source>
        <strain evidence="1">S1</strain>
    </source>
</reference>
<evidence type="ECO:0000313" key="2">
    <source>
        <dbReference type="Proteomes" id="UP000028863"/>
    </source>
</evidence>
<proteinExistence type="predicted"/>
<name>W9AJN4_9BACI</name>
<dbReference type="NCBIfam" id="NF047360">
    <property type="entry name" value="tail_chap_PVL"/>
    <property type="match status" value="1"/>
</dbReference>
<comment type="caution">
    <text evidence="1">The sequence shown here is derived from an EMBL/GenBank/DDBJ whole genome shotgun (WGS) entry which is preliminary data.</text>
</comment>
<dbReference type="STRING" id="171693.BN988_01597"/>
<evidence type="ECO:0000313" key="1">
    <source>
        <dbReference type="EMBL" id="CDO03097.1"/>
    </source>
</evidence>
<dbReference type="InterPro" id="IPR057006">
    <property type="entry name" value="Phage_TAC_19"/>
</dbReference>
<dbReference type="Pfam" id="PF23857">
    <property type="entry name" value="Phage_TAC_19"/>
    <property type="match status" value="1"/>
</dbReference>
<protein>
    <recommendedName>
        <fullName evidence="3">Phage protein</fullName>
    </recommendedName>
</protein>
<dbReference type="EMBL" id="CCAX010000001">
    <property type="protein sequence ID" value="CDO03097.1"/>
    <property type="molecule type" value="Genomic_DNA"/>
</dbReference>
<gene>
    <name evidence="1" type="ORF">BN988_01597</name>
</gene>
<dbReference type="AlphaFoldDB" id="W9AJN4"/>
<accession>W9AJN4</accession>
<reference evidence="1" key="2">
    <citation type="submission" date="2014-03" db="EMBL/GenBank/DDBJ databases">
        <authorList>
            <person name="Urmite Genomes"/>
        </authorList>
    </citation>
    <scope>NUCLEOTIDE SEQUENCE</scope>
    <source>
        <strain evidence="1">S1</strain>
    </source>
</reference>